<evidence type="ECO:0000256" key="3">
    <source>
        <dbReference type="ARBA" id="ARBA00022722"/>
    </source>
</evidence>
<feature type="coiled-coil region" evidence="7">
    <location>
        <begin position="63"/>
        <end position="97"/>
    </location>
</feature>
<dbReference type="Gene3D" id="3.30.420.10">
    <property type="entry name" value="Ribonuclease H-like superfamily/Ribonuclease H"/>
    <property type="match status" value="1"/>
</dbReference>
<keyword evidence="4" id="KW-0378">Hydrolase</keyword>
<dbReference type="PANTHER" id="PTHR12801:SF152">
    <property type="entry name" value="EXONUCLEASE DOMAIN-CONTAINING PROTEIN"/>
    <property type="match status" value="1"/>
</dbReference>
<dbReference type="CDD" id="cd06145">
    <property type="entry name" value="REX1_like"/>
    <property type="match status" value="1"/>
</dbReference>
<keyword evidence="7" id="KW-0175">Coiled coil</keyword>
<dbReference type="InterPro" id="IPR012337">
    <property type="entry name" value="RNaseH-like_sf"/>
</dbReference>
<feature type="compositionally biased region" description="Polar residues" evidence="8">
    <location>
        <begin position="257"/>
        <end position="273"/>
    </location>
</feature>
<feature type="region of interest" description="Disordered" evidence="8">
    <location>
        <begin position="311"/>
        <end position="331"/>
    </location>
</feature>
<dbReference type="FunFam" id="3.30.420.10:FF:000031">
    <property type="entry name" value="RNA exonuclease 1"/>
    <property type="match status" value="1"/>
</dbReference>
<sequence>MLPASGLFAEIVCPFRRRGLCERPHCLYKHEAEVRDMFAAPLKPSVGPRADLQGIPTYPPTESSECLQELARINKEIENVKNEVEKERWRLSCYQTEQVDGGNAASATPQRAHSQTACTHAKGDGYKPSSHRRTQKLSSQAQKYVVDNSKPRTDLEYDPLSNFSADLRSYSSSGRDQKAKAAVKRARDASCSDRHRLRLAGREARPVSVDDLLEEGDLVIDIPSSPDHKKGRVHDVIEHQVAEQEHSSPHIAADVAPTQTSSPEVPQGESSSVVLPESDESIDRRESQPVDMFDGLSKCLEDLRSENQKITRSQAADAVEERRRGSSCGGEVKVHPEAAESFQGHFWDVQQAVEVNENSSMTAPSRAYADEKTTPAPPKCDPNPVPSDFRHLTHQMGGLPANTHTAQHYWSLANSVPSVVPCGQAHADAPAAPPPPSVTSEANLRCPLYTPSTANVHSNLASPPPIPSLPTELPPPGRASPSGGRNFILIDSSSGEGESPGENLLLNYSDIDMSDSDPMEECYRIFMEAENAAVEPMPQVPVNVSILSNPRDLLKSHVCGAADALAMPVVEEKPQALPAQKRVAHVPRRPEPVAVLRPQPQVLVPLRGGPHLPNIPKVQQVQQVQQRPATLTASMKGGQNFVSSVHQRRPEAGAPAPPAQIHVHPPVSVQNAYMNCIPLGNAVIQVGNSLHFILPEGSYPLPSSMSTVLTPISTVNTSPMQSFQLSPVTPVHRYRPAPSVPVNVVGNMSSLPAVSALGHTGPAAPSGPQGAVHVPPKPLTKRKVKQRAERVMDKVPHDVRQRYVNMFTEEFLKTSPTVKDAFEKALAEERTVYNRSVNKLKYLSVAVNALKRLKNHSAVPTKDENETASGKRAKGNIPLNMSKLVGNGDAALYESLKEYIMNEEKLIEHNYPLQNPERPGSAILLADNKKGINDPLKRICCRCGATYSVSNTGKHTRKEECNYHYGKGVEKKVPGGVETRYSCCEGVMGAPGCQVFRRHVHDAVNMDGFVSSQPREDSKEGGPGVYSLDCEMCYTTHGLELSRVTVVNSGLQVVYDTFVKPDNEVVDFNTRFSGISEKDMKENCPSIGEVQQTLLRFVSADTILVGHGLETNLCALKFLHGTVVDTCVMFPHRLGPPHKLTLNNLTADYLRRIIQDSVCGHDTADDAAACMELVLWQVKEDGKGRKW</sequence>
<evidence type="ECO:0000256" key="8">
    <source>
        <dbReference type="SAM" id="MobiDB-lite"/>
    </source>
</evidence>
<evidence type="ECO:0000313" key="11">
    <source>
        <dbReference type="Proteomes" id="UP001174136"/>
    </source>
</evidence>
<evidence type="ECO:0000256" key="4">
    <source>
        <dbReference type="ARBA" id="ARBA00022801"/>
    </source>
</evidence>
<evidence type="ECO:0000256" key="2">
    <source>
        <dbReference type="ARBA" id="ARBA00006357"/>
    </source>
</evidence>
<keyword evidence="5 10" id="KW-0269">Exonuclease</keyword>
<feature type="domain" description="Exonuclease" evidence="9">
    <location>
        <begin position="1024"/>
        <end position="1183"/>
    </location>
</feature>
<dbReference type="InterPro" id="IPR036397">
    <property type="entry name" value="RNaseH_sf"/>
</dbReference>
<dbReference type="InterPro" id="IPR013520">
    <property type="entry name" value="Ribonucl_H"/>
</dbReference>
<evidence type="ECO:0000259" key="9">
    <source>
        <dbReference type="SMART" id="SM00479"/>
    </source>
</evidence>
<dbReference type="GO" id="GO:0003676">
    <property type="term" value="F:nucleic acid binding"/>
    <property type="evidence" value="ECO:0007669"/>
    <property type="project" value="InterPro"/>
</dbReference>
<comment type="similarity">
    <text evidence="2">Belongs to the REXO1/REXO3 family.</text>
</comment>
<evidence type="ECO:0000256" key="5">
    <source>
        <dbReference type="ARBA" id="ARBA00022839"/>
    </source>
</evidence>
<keyword evidence="3" id="KW-0540">Nuclease</keyword>
<comment type="caution">
    <text evidence="10">The sequence shown here is derived from an EMBL/GenBank/DDBJ whole genome shotgun (WGS) entry which is preliminary data.</text>
</comment>
<dbReference type="AlphaFoldDB" id="A0AA47P1E2"/>
<dbReference type="GO" id="GO:0004527">
    <property type="term" value="F:exonuclease activity"/>
    <property type="evidence" value="ECO:0007669"/>
    <property type="project" value="UniProtKB-KW"/>
</dbReference>
<evidence type="ECO:0000256" key="6">
    <source>
        <dbReference type="ARBA" id="ARBA00023242"/>
    </source>
</evidence>
<dbReference type="InterPro" id="IPR047021">
    <property type="entry name" value="REXO1/3/4-like"/>
</dbReference>
<keyword evidence="11" id="KW-1185">Reference proteome</keyword>
<organism evidence="10 11">
    <name type="scientific">Merluccius polli</name>
    <name type="common">Benguela hake</name>
    <name type="synonym">Merluccius cadenati</name>
    <dbReference type="NCBI Taxonomy" id="89951"/>
    <lineage>
        <taxon>Eukaryota</taxon>
        <taxon>Metazoa</taxon>
        <taxon>Chordata</taxon>
        <taxon>Craniata</taxon>
        <taxon>Vertebrata</taxon>
        <taxon>Euteleostomi</taxon>
        <taxon>Actinopterygii</taxon>
        <taxon>Neopterygii</taxon>
        <taxon>Teleostei</taxon>
        <taxon>Neoteleostei</taxon>
        <taxon>Acanthomorphata</taxon>
        <taxon>Zeiogadaria</taxon>
        <taxon>Gadariae</taxon>
        <taxon>Gadiformes</taxon>
        <taxon>Gadoidei</taxon>
        <taxon>Merlucciidae</taxon>
        <taxon>Merluccius</taxon>
    </lineage>
</organism>
<dbReference type="SUPFAM" id="SSF53098">
    <property type="entry name" value="Ribonuclease H-like"/>
    <property type="match status" value="1"/>
</dbReference>
<dbReference type="GO" id="GO:0010629">
    <property type="term" value="P:negative regulation of gene expression"/>
    <property type="evidence" value="ECO:0007669"/>
    <property type="project" value="UniProtKB-ARBA"/>
</dbReference>
<feature type="compositionally biased region" description="Low complexity" evidence="8">
    <location>
        <begin position="492"/>
        <end position="502"/>
    </location>
</feature>
<proteinExistence type="inferred from homology"/>
<feature type="region of interest" description="Disordered" evidence="8">
    <location>
        <begin position="360"/>
        <end position="383"/>
    </location>
</feature>
<accession>A0AA47P1E2</accession>
<dbReference type="InterPro" id="IPR031736">
    <property type="entry name" value="REXO1-like_dom"/>
</dbReference>
<comment type="subcellular location">
    <subcellularLocation>
        <location evidence="1">Nucleus</location>
    </subcellularLocation>
</comment>
<evidence type="ECO:0000313" key="10">
    <source>
        <dbReference type="EMBL" id="KAK0143452.1"/>
    </source>
</evidence>
<feature type="region of interest" description="Disordered" evidence="8">
    <location>
        <begin position="101"/>
        <end position="153"/>
    </location>
</feature>
<name>A0AA47P1E2_MERPO</name>
<feature type="region of interest" description="Disordered" evidence="8">
    <location>
        <begin position="255"/>
        <end position="285"/>
    </location>
</feature>
<dbReference type="Pfam" id="PF15870">
    <property type="entry name" value="EloA-BP1"/>
    <property type="match status" value="1"/>
</dbReference>
<reference evidence="10" key="1">
    <citation type="journal article" date="2023" name="Front. Mar. Sci.">
        <title>A new Merluccius polli reference genome to investigate the effects of global change in West African waters.</title>
        <authorList>
            <person name="Mateo J.L."/>
            <person name="Blanco-Fernandez C."/>
            <person name="Garcia-Vazquez E."/>
            <person name="Machado-Schiaffino G."/>
        </authorList>
    </citation>
    <scope>NUCLEOTIDE SEQUENCE</scope>
    <source>
        <strain evidence="10">C29</strain>
        <tissue evidence="10">Fin</tissue>
    </source>
</reference>
<evidence type="ECO:0000256" key="7">
    <source>
        <dbReference type="SAM" id="Coils"/>
    </source>
</evidence>
<feature type="compositionally biased region" description="Polar residues" evidence="8">
    <location>
        <begin position="105"/>
        <end position="118"/>
    </location>
</feature>
<feature type="region of interest" description="Disordered" evidence="8">
    <location>
        <begin position="455"/>
        <end position="502"/>
    </location>
</feature>
<dbReference type="Pfam" id="PF00929">
    <property type="entry name" value="RNase_T"/>
    <property type="match status" value="1"/>
</dbReference>
<dbReference type="PANTHER" id="PTHR12801">
    <property type="entry name" value="RNA EXONUCLEASE REXO1 / RECO3 FAMILY MEMBER-RELATED"/>
    <property type="match status" value="1"/>
</dbReference>
<dbReference type="SMART" id="SM00479">
    <property type="entry name" value="EXOIII"/>
    <property type="match status" value="1"/>
</dbReference>
<dbReference type="InterPro" id="IPR034922">
    <property type="entry name" value="REX1-like_exo"/>
</dbReference>
<keyword evidence="6" id="KW-0539">Nucleus</keyword>
<dbReference type="GO" id="GO:0005634">
    <property type="term" value="C:nucleus"/>
    <property type="evidence" value="ECO:0007669"/>
    <property type="project" value="UniProtKB-SubCell"/>
</dbReference>
<protein>
    <submittedName>
        <fullName evidence="10">RNA exonuclease 1</fullName>
    </submittedName>
</protein>
<evidence type="ECO:0000256" key="1">
    <source>
        <dbReference type="ARBA" id="ARBA00004123"/>
    </source>
</evidence>
<gene>
    <name evidence="10" type="primary">Rexo1_0</name>
    <name evidence="10" type="ORF">N1851_018427</name>
</gene>
<dbReference type="EMBL" id="JAOPHQ010003414">
    <property type="protein sequence ID" value="KAK0143452.1"/>
    <property type="molecule type" value="Genomic_DNA"/>
</dbReference>
<feature type="compositionally biased region" description="Pro residues" evidence="8">
    <location>
        <begin position="462"/>
        <end position="478"/>
    </location>
</feature>
<dbReference type="Proteomes" id="UP001174136">
    <property type="component" value="Unassembled WGS sequence"/>
</dbReference>